<organism evidence="3 4">
    <name type="scientific">Nostoc linckia FACHB-391</name>
    <dbReference type="NCBI Taxonomy" id="2692906"/>
    <lineage>
        <taxon>Bacteria</taxon>
        <taxon>Bacillati</taxon>
        <taxon>Cyanobacteriota</taxon>
        <taxon>Cyanophyceae</taxon>
        <taxon>Nostocales</taxon>
        <taxon>Nostocaceae</taxon>
        <taxon>Nostoc</taxon>
    </lineage>
</organism>
<dbReference type="Pfam" id="PF14516">
    <property type="entry name" value="AAA_35"/>
    <property type="match status" value="1"/>
</dbReference>
<dbReference type="SMART" id="SM01080">
    <property type="entry name" value="CHASE2"/>
    <property type="match status" value="1"/>
</dbReference>
<dbReference type="EMBL" id="JACJTE010000002">
    <property type="protein sequence ID" value="MBD2559427.1"/>
    <property type="molecule type" value="Genomic_DNA"/>
</dbReference>
<dbReference type="InterPro" id="IPR027417">
    <property type="entry name" value="P-loop_NTPase"/>
</dbReference>
<evidence type="ECO:0000259" key="2">
    <source>
        <dbReference type="SMART" id="SM01080"/>
    </source>
</evidence>
<keyword evidence="1" id="KW-0472">Membrane</keyword>
<feature type="transmembrane region" description="Helical" evidence="1">
    <location>
        <begin position="728"/>
        <end position="748"/>
    </location>
</feature>
<accession>A0ABR8EP85</accession>
<feature type="transmembrane region" description="Helical" evidence="1">
    <location>
        <begin position="754"/>
        <end position="773"/>
    </location>
</feature>
<gene>
    <name evidence="3" type="ORF">H6G95_02050</name>
</gene>
<dbReference type="Pfam" id="PF05226">
    <property type="entry name" value="CHASE2"/>
    <property type="match status" value="1"/>
</dbReference>
<name>A0ABR8EP85_NOSLI</name>
<proteinExistence type="predicted"/>
<evidence type="ECO:0000256" key="1">
    <source>
        <dbReference type="SAM" id="Phobius"/>
    </source>
</evidence>
<keyword evidence="1" id="KW-1133">Transmembrane helix</keyword>
<evidence type="ECO:0000313" key="4">
    <source>
        <dbReference type="Proteomes" id="UP000604661"/>
    </source>
</evidence>
<reference evidence="3 4" key="1">
    <citation type="journal article" date="2020" name="ISME J.">
        <title>Comparative genomics reveals insights into cyanobacterial evolution and habitat adaptation.</title>
        <authorList>
            <person name="Chen M.Y."/>
            <person name="Teng W.K."/>
            <person name="Zhao L."/>
            <person name="Hu C.X."/>
            <person name="Zhou Y.K."/>
            <person name="Han B.P."/>
            <person name="Song L.R."/>
            <person name="Shu W.S."/>
        </authorList>
    </citation>
    <scope>NUCLEOTIDE SEQUENCE [LARGE SCALE GENOMIC DNA]</scope>
    <source>
        <strain evidence="3 4">FACHB-391</strain>
    </source>
</reference>
<comment type="caution">
    <text evidence="3">The sequence shown here is derived from an EMBL/GenBank/DDBJ whole genome shotgun (WGS) entry which is preliminary data.</text>
</comment>
<dbReference type="SUPFAM" id="SSF52540">
    <property type="entry name" value="P-loop containing nucleoside triphosphate hydrolases"/>
    <property type="match status" value="1"/>
</dbReference>
<keyword evidence="1" id="KW-0812">Transmembrane</keyword>
<evidence type="ECO:0000313" key="3">
    <source>
        <dbReference type="EMBL" id="MBD2559427.1"/>
    </source>
</evidence>
<feature type="transmembrane region" description="Helical" evidence="1">
    <location>
        <begin position="698"/>
        <end position="721"/>
    </location>
</feature>
<dbReference type="RefSeq" id="WP_190891372.1">
    <property type="nucleotide sequence ID" value="NZ_JACJTE010000002.1"/>
</dbReference>
<sequence length="776" mass="87976">MHPTSKPENSFYKYQVGGSLKLDAPCYVQRQADKDFYDALKAGEFCYVFNSRQMGKSSLRVQTMRKLQAEGIACGVIDITAIGSQGITPSEWYLGVLRRLVRSFIPKFKLLNWWSDRSGLSPVQRLSEFIESVLLVEVSQNIVIFVDEIDSILKLNFKDDFLALIRACYNKRADNPAYQRLTFALLGVTTPYDLIQDKHRTPFNIGRAIELNGFQWHEAQPLAEGLVGIVNPQIVLQEILAWSGGQPFLTQKLCQLAIASSPPIPPDGEAEYVEKLVRSQIIDNWESQDEPEHLRTIRDRIFYRRTQQLLELYQQILRTGQITANSSPEQMELRLSGLVVKQQGFLKVYNRIYAAVFNQNWVDKALSSLQSPERSQQTLSSKRPLQTVLILAVVVTALVMGVRHLGLLQAVELKAFDQLLRLRPSEQPDRRLLVVAIAEDDFKLPEQQQRKGSLSDRALALLVQKLGKFKPRAIGLDIYRDFPVETKEASLANWMRRSDRFIAICKVSESQVNEPGVSPPPEIPTERQGFSDFVKDRDGILRRHLIAMQPSDSSPCTTPYAFSAQLAFRYLEAEDISVKYTKKKELQIGKVVFKRLRLHMGSYQQLDDWGYQILLNYRSSNPLKAFEQITLKDVLRGAIDPNIVKNRIVLIGITNQSAGDYFSTPYTTNQKQEIPGVIVHAQMVSQILSAVLDGRTLLWVWPVWGDALWAFHWSIFGGILAWRIRYSWLLGLVGVAVIGFISAISFVILLKGIWVALIPAAIALVVTGCIVRLSRQ</sequence>
<dbReference type="Proteomes" id="UP000604661">
    <property type="component" value="Unassembled WGS sequence"/>
</dbReference>
<dbReference type="Gene3D" id="3.40.50.300">
    <property type="entry name" value="P-loop containing nucleotide triphosphate hydrolases"/>
    <property type="match status" value="1"/>
</dbReference>
<dbReference type="InterPro" id="IPR007890">
    <property type="entry name" value="CHASE2"/>
</dbReference>
<protein>
    <submittedName>
        <fullName evidence="3">CHASE2 domain-containing protein</fullName>
    </submittedName>
</protein>
<keyword evidence="4" id="KW-1185">Reference proteome</keyword>
<feature type="domain" description="CHASE2" evidence="2">
    <location>
        <begin position="408"/>
        <end position="720"/>
    </location>
</feature>